<name>A0A0J9XEP5_GEOCN</name>
<dbReference type="GO" id="GO:0072380">
    <property type="term" value="C:TRC complex"/>
    <property type="evidence" value="ECO:0007669"/>
    <property type="project" value="TreeGrafter"/>
</dbReference>
<dbReference type="InterPro" id="IPR007317">
    <property type="entry name" value="GET4"/>
</dbReference>
<gene>
    <name evidence="2" type="ORF">BN980_GECA13s01484g</name>
</gene>
<comment type="caution">
    <text evidence="2">The sequence shown here is derived from an EMBL/GenBank/DDBJ whole genome shotgun (WGS) entry which is preliminary data.</text>
</comment>
<accession>A0A0J9XEP5</accession>
<evidence type="ECO:0000313" key="3">
    <source>
        <dbReference type="Proteomes" id="UP000242525"/>
    </source>
</evidence>
<dbReference type="AlphaFoldDB" id="A0A0J9XEP5"/>
<dbReference type="PANTHER" id="PTHR12875">
    <property type="entry name" value="GOLGI TO ER TRAFFIC PROTEIN 4 HOMOLOG"/>
    <property type="match status" value="1"/>
</dbReference>
<dbReference type="PANTHER" id="PTHR12875:SF0">
    <property type="entry name" value="GOLGI TO ER TRAFFIC PROTEIN 4 HOMOLOG"/>
    <property type="match status" value="1"/>
</dbReference>
<dbReference type="EMBL" id="CCBN010000013">
    <property type="protein sequence ID" value="CDO56006.1"/>
    <property type="molecule type" value="Genomic_DNA"/>
</dbReference>
<protein>
    <submittedName>
        <fullName evidence="2">Similar to Saccharomyces cerevisiae YOR164C GET4 Protein with a role in insertion of tail-anchored proteins into the ER membrane</fullName>
    </submittedName>
</protein>
<dbReference type="Gene3D" id="1.25.40.10">
    <property type="entry name" value="Tetratricopeptide repeat domain"/>
    <property type="match status" value="1"/>
</dbReference>
<organism evidence="2 3">
    <name type="scientific">Geotrichum candidum</name>
    <name type="common">Oospora lactis</name>
    <name type="synonym">Dipodascus geotrichum</name>
    <dbReference type="NCBI Taxonomy" id="1173061"/>
    <lineage>
        <taxon>Eukaryota</taxon>
        <taxon>Fungi</taxon>
        <taxon>Dikarya</taxon>
        <taxon>Ascomycota</taxon>
        <taxon>Saccharomycotina</taxon>
        <taxon>Dipodascomycetes</taxon>
        <taxon>Dipodascales</taxon>
        <taxon>Dipodascaceae</taxon>
        <taxon>Geotrichum</taxon>
    </lineage>
</organism>
<dbReference type="GO" id="GO:0045048">
    <property type="term" value="P:protein insertion into ER membrane"/>
    <property type="evidence" value="ECO:0007669"/>
    <property type="project" value="InterPro"/>
</dbReference>
<dbReference type="InterPro" id="IPR011990">
    <property type="entry name" value="TPR-like_helical_dom_sf"/>
</dbReference>
<proteinExistence type="inferred from homology"/>
<evidence type="ECO:0000256" key="1">
    <source>
        <dbReference type="ARBA" id="ARBA00005351"/>
    </source>
</evidence>
<keyword evidence="3" id="KW-1185">Reference proteome</keyword>
<sequence>MSTATGKLDRVIQRTQEKIANEQYYEAHQAVRTIVARYVRTKNYTEAIHILENSAELLLKAGQGGSGSDLFLYLLEVYDIGEIRVDAGSRARLLKLLALVRDDDPTLVKIANEITKWSSQFGDSIPLGDPELHHVLGSKFAAADEAYEAEKHLLVGTRESPVILAKLLFDWYAEADDFKRAPQFLSRGVFGYLSIENFRDAHVVTKKFIELLKASPDCGKKYTFDAEITQDGISISSELPLLNFLQLLIVTCEYKSVDMYRRLISRYQSDIADLSAWTRPLDQIAQQYFGIAPQRSNNMFQDILGSLMGGGGGSIAA</sequence>
<comment type="similarity">
    <text evidence="1">Belongs to the GET4 family.</text>
</comment>
<reference evidence="2" key="1">
    <citation type="submission" date="2014-03" db="EMBL/GenBank/DDBJ databases">
        <authorList>
            <person name="Casaregola S."/>
        </authorList>
    </citation>
    <scope>NUCLEOTIDE SEQUENCE [LARGE SCALE GENOMIC DNA]</scope>
    <source>
        <strain evidence="2">CLIB 918</strain>
    </source>
</reference>
<dbReference type="STRING" id="1173061.A0A0J9XEP5"/>
<dbReference type="Proteomes" id="UP000242525">
    <property type="component" value="Unassembled WGS sequence"/>
</dbReference>
<evidence type="ECO:0000313" key="2">
    <source>
        <dbReference type="EMBL" id="CDO56006.1"/>
    </source>
</evidence>
<dbReference type="OrthoDB" id="10252405at2759"/>
<dbReference type="Pfam" id="PF04190">
    <property type="entry name" value="GET4"/>
    <property type="match status" value="1"/>
</dbReference>